<evidence type="ECO:0000313" key="2">
    <source>
        <dbReference type="Proteomes" id="UP000659496"/>
    </source>
</evidence>
<gene>
    <name evidence="1" type="ORF">H9659_00135</name>
</gene>
<accession>A0ABR8PEX9</accession>
<sequence>MDELKQRLHKELQQSLDNKVLSDLSWALTAQKVRVSYKTVTKTKMDVLMKMMLITLQQLSIEHPEELAQVLGVELLFVEDLLSIMKGAGLIVNKDVWSVTELGVSQLTTGMLLHESEVEETVLIVSPLHNEFLDVQNSQPLQESQDRFRYEEDPSNWSTNNLPTDLVRTHLSAFVEQENTSERQRVVEQVLKVEKVEQIPIPCFEFHVHNTTQDTLFARIWNSYTEQWDETLEQMVMTKERSSWRNRYINKKEEKVHET</sequence>
<name>A0ABR8PEX9_9BACL</name>
<organism evidence="1 2">
    <name type="scientific">Sporosarcina gallistercoris</name>
    <dbReference type="NCBI Taxonomy" id="2762245"/>
    <lineage>
        <taxon>Bacteria</taxon>
        <taxon>Bacillati</taxon>
        <taxon>Bacillota</taxon>
        <taxon>Bacilli</taxon>
        <taxon>Bacillales</taxon>
        <taxon>Caryophanaceae</taxon>
        <taxon>Sporosarcina</taxon>
    </lineage>
</organism>
<dbReference type="Proteomes" id="UP000659496">
    <property type="component" value="Unassembled WGS sequence"/>
</dbReference>
<dbReference type="RefSeq" id="WP_191687905.1">
    <property type="nucleotide sequence ID" value="NZ_JACSQY010000001.1"/>
</dbReference>
<evidence type="ECO:0000313" key="1">
    <source>
        <dbReference type="EMBL" id="MBD7906734.1"/>
    </source>
</evidence>
<keyword evidence="2" id="KW-1185">Reference proteome</keyword>
<protein>
    <submittedName>
        <fullName evidence="1">Uncharacterized protein</fullName>
    </submittedName>
</protein>
<reference evidence="1 2" key="1">
    <citation type="submission" date="2020-08" db="EMBL/GenBank/DDBJ databases">
        <title>A Genomic Blueprint of the Chicken Gut Microbiome.</title>
        <authorList>
            <person name="Gilroy R."/>
            <person name="Ravi A."/>
            <person name="Getino M."/>
            <person name="Pursley I."/>
            <person name="Horton D.L."/>
            <person name="Alikhan N.-F."/>
            <person name="Baker D."/>
            <person name="Gharbi K."/>
            <person name="Hall N."/>
            <person name="Watson M."/>
            <person name="Adriaenssens E.M."/>
            <person name="Foster-Nyarko E."/>
            <person name="Jarju S."/>
            <person name="Secka A."/>
            <person name="Antonio M."/>
            <person name="Oren A."/>
            <person name="Chaudhuri R."/>
            <person name="La Ragione R.M."/>
            <person name="Hildebrand F."/>
            <person name="Pallen M.J."/>
        </authorList>
    </citation>
    <scope>NUCLEOTIDE SEQUENCE [LARGE SCALE GENOMIC DNA]</scope>
    <source>
        <strain evidence="1 2">Sa3CUA8</strain>
    </source>
</reference>
<dbReference type="EMBL" id="JACSQY010000001">
    <property type="protein sequence ID" value="MBD7906734.1"/>
    <property type="molecule type" value="Genomic_DNA"/>
</dbReference>
<comment type="caution">
    <text evidence="1">The sequence shown here is derived from an EMBL/GenBank/DDBJ whole genome shotgun (WGS) entry which is preliminary data.</text>
</comment>
<proteinExistence type="predicted"/>